<dbReference type="Gene3D" id="3.30.70.120">
    <property type="match status" value="2"/>
</dbReference>
<dbReference type="SUPFAM" id="SSF54913">
    <property type="entry name" value="GlnB-like"/>
    <property type="match status" value="2"/>
</dbReference>
<dbReference type="OrthoDB" id="9803021at2"/>
<protein>
    <submittedName>
        <fullName evidence="1">P-II family nitrogen regulator</fullName>
    </submittedName>
</protein>
<dbReference type="GO" id="GO:0006808">
    <property type="term" value="P:regulation of nitrogen utilization"/>
    <property type="evidence" value="ECO:0007669"/>
    <property type="project" value="InterPro"/>
</dbReference>
<dbReference type="EMBL" id="JANJZL010000001">
    <property type="protein sequence ID" value="MCR2043019.1"/>
    <property type="molecule type" value="Genomic_DNA"/>
</dbReference>
<accession>A0A9X2S484</accession>
<name>A0A9X2S484_9FIRM</name>
<dbReference type="InterPro" id="IPR011322">
    <property type="entry name" value="N-reg_PII-like_a/b"/>
</dbReference>
<dbReference type="Proteomes" id="UP001142078">
    <property type="component" value="Unassembled WGS sequence"/>
</dbReference>
<dbReference type="AlphaFoldDB" id="A0A9X2S484"/>
<reference evidence="1" key="1">
    <citation type="submission" date="2022-07" db="EMBL/GenBank/DDBJ databases">
        <title>Enhanced cultured diversity of the mouse gut microbiota enables custom-made synthetic communities.</title>
        <authorList>
            <person name="Afrizal A."/>
        </authorList>
    </citation>
    <scope>NUCLEOTIDE SEQUENCE</scope>
    <source>
        <strain evidence="1">DSM 29482</strain>
    </source>
</reference>
<dbReference type="InterPro" id="IPR002187">
    <property type="entry name" value="N-reg_PII"/>
</dbReference>
<proteinExistence type="predicted"/>
<dbReference type="PROSITE" id="PS51343">
    <property type="entry name" value="PII_GLNB_DOM"/>
    <property type="match status" value="1"/>
</dbReference>
<dbReference type="Pfam" id="PF00543">
    <property type="entry name" value="P-II"/>
    <property type="match status" value="1"/>
</dbReference>
<evidence type="ECO:0000313" key="2">
    <source>
        <dbReference type="Proteomes" id="UP001142078"/>
    </source>
</evidence>
<gene>
    <name evidence="1" type="ORF">NSA23_02690</name>
</gene>
<keyword evidence="2" id="KW-1185">Reference proteome</keyword>
<evidence type="ECO:0000313" key="1">
    <source>
        <dbReference type="EMBL" id="MCR2043019.1"/>
    </source>
</evidence>
<dbReference type="SMART" id="SM00938">
    <property type="entry name" value="P-II"/>
    <property type="match status" value="1"/>
</dbReference>
<dbReference type="GO" id="GO:0030234">
    <property type="term" value="F:enzyme regulator activity"/>
    <property type="evidence" value="ECO:0007669"/>
    <property type="project" value="InterPro"/>
</dbReference>
<organism evidence="1 2">
    <name type="scientific">Anaerosalibacter massiliensis</name>
    <dbReference type="NCBI Taxonomy" id="1347392"/>
    <lineage>
        <taxon>Bacteria</taxon>
        <taxon>Bacillati</taxon>
        <taxon>Bacillota</taxon>
        <taxon>Tissierellia</taxon>
        <taxon>Tissierellales</taxon>
        <taxon>Sporanaerobacteraceae</taxon>
        <taxon>Anaerosalibacter</taxon>
    </lineage>
</organism>
<dbReference type="RefSeq" id="WP_050069827.1">
    <property type="nucleotide sequence ID" value="NZ_CABKTM010000043.1"/>
</dbReference>
<dbReference type="InterPro" id="IPR015867">
    <property type="entry name" value="N-reg_PII/ATP_PRibTrfase_C"/>
</dbReference>
<sequence length="221" mass="24597">MNLMNKRYSLFCIIVDFEKGSKVLKEAKKLGATGGTFFLGKGTVNDHLLDILSLNEIRKEILIIIINEELEDTIYNGLNKKFSLDKPNHGIAFSMPIKNCIGLKNFRYIANPEKRGVKNMEYEAIFTIVDKGLSDEVLEAAKSAGSTGGTVIHGRGSGTRENARLFNIEIEPEKEIVLILSTIEKTESIVNSIKEKLNINHPGKGIIFVLDVNKTLGLFEK</sequence>
<comment type="caution">
    <text evidence="1">The sequence shown here is derived from an EMBL/GenBank/DDBJ whole genome shotgun (WGS) entry which is preliminary data.</text>
</comment>